<dbReference type="EMBL" id="AP012204">
    <property type="protein sequence ID" value="BAK35128.1"/>
    <property type="molecule type" value="Genomic_DNA"/>
</dbReference>
<accession>F5XDV5</accession>
<dbReference type="Pfam" id="PF11248">
    <property type="entry name" value="DUF3046"/>
    <property type="match status" value="1"/>
</dbReference>
<dbReference type="HOGENOM" id="CLU_179041_1_0_11"/>
<name>F5XDV5_MICPN</name>
<dbReference type="AlphaFoldDB" id="F5XDV5"/>
<dbReference type="STRING" id="1032480.MLP_21140"/>
<protein>
    <recommendedName>
        <fullName evidence="3">DUF3046 domain-containing protein</fullName>
    </recommendedName>
</protein>
<sequence length="64" mass="7230">MKETELWARLDTQLGRGYSRVWSAEHSLAELGGRTVDQAIDDGISFKVIWRAVWGALELPASER</sequence>
<gene>
    <name evidence="1" type="ordered locus">MLP_21140</name>
</gene>
<proteinExistence type="predicted"/>
<dbReference type="KEGG" id="mph:MLP_21140"/>
<evidence type="ECO:0008006" key="3">
    <source>
        <dbReference type="Google" id="ProtNLM"/>
    </source>
</evidence>
<reference evidence="1 2" key="1">
    <citation type="submission" date="2011-05" db="EMBL/GenBank/DDBJ databases">
        <title>Whole genome sequence of Microlunatus phosphovorus NM-1.</title>
        <authorList>
            <person name="Hosoyama A."/>
            <person name="Sasaki K."/>
            <person name="Harada T."/>
            <person name="Igarashi R."/>
            <person name="Kawakoshi A."/>
            <person name="Sasagawa M."/>
            <person name="Fukada J."/>
            <person name="Nakamura S."/>
            <person name="Katano Y."/>
            <person name="Hanada S."/>
            <person name="Kamagata Y."/>
            <person name="Nakamura N."/>
            <person name="Yamazaki S."/>
            <person name="Fujita N."/>
        </authorList>
    </citation>
    <scope>NUCLEOTIDE SEQUENCE [LARGE SCALE GENOMIC DNA]</scope>
    <source>
        <strain evidence="2">ATCC 700054 / DSM 10555 / JCM 9379 / NBRC 101784 / NCIMB 13414 / VKM Ac-1990 / NM-1</strain>
    </source>
</reference>
<dbReference type="InterPro" id="IPR021408">
    <property type="entry name" value="DUF3046"/>
</dbReference>
<keyword evidence="2" id="KW-1185">Reference proteome</keyword>
<organism evidence="1 2">
    <name type="scientific">Microlunatus phosphovorus (strain ATCC 700054 / DSM 10555 / JCM 9379 / NBRC 101784 / NCIMB 13414 / VKM Ac-1990 / NM-1)</name>
    <dbReference type="NCBI Taxonomy" id="1032480"/>
    <lineage>
        <taxon>Bacteria</taxon>
        <taxon>Bacillati</taxon>
        <taxon>Actinomycetota</taxon>
        <taxon>Actinomycetes</taxon>
        <taxon>Propionibacteriales</taxon>
        <taxon>Propionibacteriaceae</taxon>
        <taxon>Microlunatus</taxon>
    </lineage>
</organism>
<dbReference type="OrthoDB" id="3215033at2"/>
<evidence type="ECO:0000313" key="2">
    <source>
        <dbReference type="Proteomes" id="UP000007947"/>
    </source>
</evidence>
<dbReference type="Proteomes" id="UP000007947">
    <property type="component" value="Chromosome"/>
</dbReference>
<evidence type="ECO:0000313" key="1">
    <source>
        <dbReference type="EMBL" id="BAK35128.1"/>
    </source>
</evidence>
<dbReference type="eggNOG" id="ENOG5031JVT">
    <property type="taxonomic scope" value="Bacteria"/>
</dbReference>
<dbReference type="RefSeq" id="WP_013863000.1">
    <property type="nucleotide sequence ID" value="NC_015635.1"/>
</dbReference>